<comment type="caution">
    <text evidence="3">The sequence shown here is derived from an EMBL/GenBank/DDBJ whole genome shotgun (WGS) entry which is preliminary data.</text>
</comment>
<dbReference type="AlphaFoldDB" id="A0ABD0LYW1"/>
<name>A0ABD0LYW1_9CAEN</name>
<dbReference type="PANTHER" id="PTHR10003">
    <property type="entry name" value="SUPEROXIDE DISMUTASE CU-ZN -RELATED"/>
    <property type="match status" value="1"/>
</dbReference>
<dbReference type="InterPro" id="IPR036423">
    <property type="entry name" value="SOD-like_Cu/Zn_dom_sf"/>
</dbReference>
<proteinExistence type="predicted"/>
<evidence type="ECO:0000256" key="1">
    <source>
        <dbReference type="ARBA" id="ARBA00001973"/>
    </source>
</evidence>
<gene>
    <name evidence="3" type="ORF">BaRGS_00004493</name>
</gene>
<sequence>MATPTKLEFAVQMTCQSCVDAVNSVLKDKPGVQSVDVMLDTGQVVVTTTLPSDSVKQMIESTGRLAALQGSGGSYTGQQGAAVAAMNIGSQEIKGVVRMIQASDDKCVFEGTVDGLPPGRHAKGMLEELQVGQNGRATFRFDNMDLKVPELIGRSVIIHKGTQPSLDTRLVCGIIARSAGLFQNTKRLCACDGVTIWEERNRPIAGVERSKPAQL</sequence>
<evidence type="ECO:0000313" key="4">
    <source>
        <dbReference type="Proteomes" id="UP001519460"/>
    </source>
</evidence>
<dbReference type="CDD" id="cd00371">
    <property type="entry name" value="HMA"/>
    <property type="match status" value="1"/>
</dbReference>
<dbReference type="Gene3D" id="3.30.70.100">
    <property type="match status" value="1"/>
</dbReference>
<dbReference type="PROSITE" id="PS50846">
    <property type="entry name" value="HMA_2"/>
    <property type="match status" value="1"/>
</dbReference>
<evidence type="ECO:0000313" key="3">
    <source>
        <dbReference type="EMBL" id="KAK7504189.1"/>
    </source>
</evidence>
<dbReference type="SUPFAM" id="SSF55008">
    <property type="entry name" value="HMA, heavy metal-associated domain"/>
    <property type="match status" value="1"/>
</dbReference>
<dbReference type="Gene3D" id="2.60.40.200">
    <property type="entry name" value="Superoxide dismutase, copper/zinc binding domain"/>
    <property type="match status" value="2"/>
</dbReference>
<protein>
    <recommendedName>
        <fullName evidence="2">HMA domain-containing protein</fullName>
    </recommendedName>
</protein>
<feature type="domain" description="HMA" evidence="2">
    <location>
        <begin position="4"/>
        <end position="67"/>
    </location>
</feature>
<reference evidence="3 4" key="1">
    <citation type="journal article" date="2023" name="Sci. Data">
        <title>Genome assembly of the Korean intertidal mud-creeper Batillaria attramentaria.</title>
        <authorList>
            <person name="Patra A.K."/>
            <person name="Ho P.T."/>
            <person name="Jun S."/>
            <person name="Lee S.J."/>
            <person name="Kim Y."/>
            <person name="Won Y.J."/>
        </authorList>
    </citation>
    <scope>NUCLEOTIDE SEQUENCE [LARGE SCALE GENOMIC DNA]</scope>
    <source>
        <strain evidence="3">Wonlab-2016</strain>
    </source>
</reference>
<keyword evidence="4" id="KW-1185">Reference proteome</keyword>
<dbReference type="EMBL" id="JACVVK020000016">
    <property type="protein sequence ID" value="KAK7504189.1"/>
    <property type="molecule type" value="Genomic_DNA"/>
</dbReference>
<dbReference type="SUPFAM" id="SSF49329">
    <property type="entry name" value="Cu,Zn superoxide dismutase-like"/>
    <property type="match status" value="1"/>
</dbReference>
<dbReference type="InterPro" id="IPR006121">
    <property type="entry name" value="HMA_dom"/>
</dbReference>
<comment type="cofactor">
    <cofactor evidence="1">
        <name>Cu(2+)</name>
        <dbReference type="ChEBI" id="CHEBI:29036"/>
    </cofactor>
</comment>
<dbReference type="Pfam" id="PF00403">
    <property type="entry name" value="HMA"/>
    <property type="match status" value="1"/>
</dbReference>
<dbReference type="Proteomes" id="UP001519460">
    <property type="component" value="Unassembled WGS sequence"/>
</dbReference>
<accession>A0ABD0LYW1</accession>
<dbReference type="InterPro" id="IPR036163">
    <property type="entry name" value="HMA_dom_sf"/>
</dbReference>
<organism evidence="3 4">
    <name type="scientific">Batillaria attramentaria</name>
    <dbReference type="NCBI Taxonomy" id="370345"/>
    <lineage>
        <taxon>Eukaryota</taxon>
        <taxon>Metazoa</taxon>
        <taxon>Spiralia</taxon>
        <taxon>Lophotrochozoa</taxon>
        <taxon>Mollusca</taxon>
        <taxon>Gastropoda</taxon>
        <taxon>Caenogastropoda</taxon>
        <taxon>Sorbeoconcha</taxon>
        <taxon>Cerithioidea</taxon>
        <taxon>Batillariidae</taxon>
        <taxon>Batillaria</taxon>
    </lineage>
</organism>
<dbReference type="InterPro" id="IPR024134">
    <property type="entry name" value="SOD_Cu/Zn_/chaperone"/>
</dbReference>
<evidence type="ECO:0000259" key="2">
    <source>
        <dbReference type="PROSITE" id="PS50846"/>
    </source>
</evidence>